<dbReference type="RefSeq" id="WP_261401425.1">
    <property type="nucleotide sequence ID" value="NZ_CP081869.1"/>
</dbReference>
<dbReference type="EMBL" id="CP081869">
    <property type="protein sequence ID" value="QZN98497.1"/>
    <property type="molecule type" value="Genomic_DNA"/>
</dbReference>
<evidence type="ECO:0008006" key="3">
    <source>
        <dbReference type="Google" id="ProtNLM"/>
    </source>
</evidence>
<evidence type="ECO:0000313" key="1">
    <source>
        <dbReference type="EMBL" id="QZN98497.1"/>
    </source>
</evidence>
<dbReference type="AlphaFoldDB" id="A0A9E6R8B8"/>
<dbReference type="KEGG" id="cmet:K6K41_15695"/>
<reference evidence="1" key="1">
    <citation type="submission" date="2021-08" db="EMBL/GenBank/DDBJ databases">
        <authorList>
            <person name="Zhang H."/>
            <person name="Xu M."/>
            <person name="Yu Z."/>
            <person name="Yang L."/>
            <person name="Cai Y."/>
        </authorList>
    </citation>
    <scope>NUCLEOTIDE SEQUENCE</scope>
    <source>
        <strain evidence="1">CHL1</strain>
    </source>
</reference>
<organism evidence="1 2">
    <name type="scientific">Chenggangzhangella methanolivorans</name>
    <dbReference type="NCBI Taxonomy" id="1437009"/>
    <lineage>
        <taxon>Bacteria</taxon>
        <taxon>Pseudomonadati</taxon>
        <taxon>Pseudomonadota</taxon>
        <taxon>Alphaproteobacteria</taxon>
        <taxon>Hyphomicrobiales</taxon>
        <taxon>Methylopilaceae</taxon>
        <taxon>Chenggangzhangella</taxon>
    </lineage>
</organism>
<keyword evidence="2" id="KW-1185">Reference proteome</keyword>
<name>A0A9E6R8B8_9HYPH</name>
<protein>
    <recommendedName>
        <fullName evidence="3">ABC transporter ATP-binding protein</fullName>
    </recommendedName>
</protein>
<gene>
    <name evidence="1" type="ORF">K6K41_15695</name>
</gene>
<proteinExistence type="predicted"/>
<dbReference type="Proteomes" id="UP000825701">
    <property type="component" value="Chromosome"/>
</dbReference>
<accession>A0A9E6R8B8</accession>
<evidence type="ECO:0000313" key="2">
    <source>
        <dbReference type="Proteomes" id="UP000825701"/>
    </source>
</evidence>
<sequence length="51" mass="5495">MFSLQDQAEALALADSLVLLDGGRVVAAGGADELYARRRRRPPRAFSGPRP</sequence>